<comment type="function">
    <text evidence="7">Regulatory DnaK co-chaperone. Direct interaction between DnaK and DjlA is needed for the induction of the wcaABCDE operon, involved in the synthesis of a colanic acid polysaccharide capsule, possibly through activation of the RcsB/RcsC phosphotransfer signaling pathway. The colanic acid capsule may help the bacterium survive conditions outside the host.</text>
</comment>
<keyword evidence="3 7" id="KW-0812">Transmembrane</keyword>
<keyword evidence="4 7" id="KW-1133">Transmembrane helix</keyword>
<dbReference type="CDD" id="cd07316">
    <property type="entry name" value="terB_like_DjlA"/>
    <property type="match status" value="1"/>
</dbReference>
<dbReference type="InterPro" id="IPR029024">
    <property type="entry name" value="TerB-like"/>
</dbReference>
<feature type="domain" description="J" evidence="9">
    <location>
        <begin position="196"/>
        <end position="260"/>
    </location>
</feature>
<evidence type="ECO:0000256" key="4">
    <source>
        <dbReference type="ARBA" id="ARBA00022989"/>
    </source>
</evidence>
<keyword evidence="1 7" id="KW-1003">Cell membrane</keyword>
<dbReference type="InterPro" id="IPR007791">
    <property type="entry name" value="DjlA_N"/>
</dbReference>
<dbReference type="SMART" id="SM00271">
    <property type="entry name" value="DnaJ"/>
    <property type="match status" value="1"/>
</dbReference>
<evidence type="ECO:0000313" key="10">
    <source>
        <dbReference type="EMBL" id="TQV78097.1"/>
    </source>
</evidence>
<dbReference type="NCBIfam" id="NF006948">
    <property type="entry name" value="PRK09430.1"/>
    <property type="match status" value="1"/>
</dbReference>
<keyword evidence="5 7" id="KW-0472">Membrane</keyword>
<comment type="domain">
    <text evidence="7">The transmembrane domain is a dimerization domain.</text>
</comment>
<dbReference type="GO" id="GO:0005886">
    <property type="term" value="C:plasma membrane"/>
    <property type="evidence" value="ECO:0007669"/>
    <property type="project" value="UniProtKB-SubCell"/>
</dbReference>
<proteinExistence type="inferred from homology"/>
<evidence type="ECO:0000259" key="9">
    <source>
        <dbReference type="PROSITE" id="PS50076"/>
    </source>
</evidence>
<reference evidence="10 11" key="1">
    <citation type="submission" date="2019-06" db="EMBL/GenBank/DDBJ databases">
        <title>Whole genome sequence for Cellvibrionaceae sp. R142.</title>
        <authorList>
            <person name="Wang G."/>
        </authorList>
    </citation>
    <scope>NUCLEOTIDE SEQUENCE [LARGE SCALE GENOMIC DNA]</scope>
    <source>
        <strain evidence="10 11">R142</strain>
    </source>
</reference>
<feature type="topological domain" description="Periplasmic" evidence="7">
    <location>
        <begin position="1"/>
        <end position="5"/>
    </location>
</feature>
<dbReference type="AlphaFoldDB" id="A0A545TLJ7"/>
<organism evidence="10 11">
    <name type="scientific">Exilibacterium tricleocarpae</name>
    <dbReference type="NCBI Taxonomy" id="2591008"/>
    <lineage>
        <taxon>Bacteria</taxon>
        <taxon>Pseudomonadati</taxon>
        <taxon>Pseudomonadota</taxon>
        <taxon>Gammaproteobacteria</taxon>
        <taxon>Cellvibrionales</taxon>
        <taxon>Cellvibrionaceae</taxon>
        <taxon>Exilibacterium</taxon>
    </lineage>
</organism>
<evidence type="ECO:0000256" key="8">
    <source>
        <dbReference type="SAM" id="Phobius"/>
    </source>
</evidence>
<keyword evidence="11" id="KW-1185">Reference proteome</keyword>
<protein>
    <recommendedName>
        <fullName evidence="7">Co-chaperone protein DjlA</fullName>
    </recommendedName>
</protein>
<comment type="subcellular location">
    <subcellularLocation>
        <location evidence="7">Cell inner membrane</location>
        <topology evidence="7">Single-pass type III membrane protein</topology>
    </subcellularLocation>
</comment>
<dbReference type="SUPFAM" id="SSF158682">
    <property type="entry name" value="TerB-like"/>
    <property type="match status" value="1"/>
</dbReference>
<evidence type="ECO:0000256" key="6">
    <source>
        <dbReference type="ARBA" id="ARBA00023186"/>
    </source>
</evidence>
<keyword evidence="6 7" id="KW-0143">Chaperone</keyword>
<dbReference type="GO" id="GO:0051087">
    <property type="term" value="F:protein-folding chaperone binding"/>
    <property type="evidence" value="ECO:0007669"/>
    <property type="project" value="InterPro"/>
</dbReference>
<name>A0A545TLJ7_9GAMM</name>
<dbReference type="InterPro" id="IPR001623">
    <property type="entry name" value="DnaJ_domain"/>
</dbReference>
<dbReference type="PANTHER" id="PTHR24074">
    <property type="entry name" value="CO-CHAPERONE PROTEIN DJLA"/>
    <property type="match status" value="1"/>
</dbReference>
<dbReference type="InterPro" id="IPR023749">
    <property type="entry name" value="DjlA"/>
</dbReference>
<evidence type="ECO:0000313" key="11">
    <source>
        <dbReference type="Proteomes" id="UP000319732"/>
    </source>
</evidence>
<dbReference type="SUPFAM" id="SSF46565">
    <property type="entry name" value="Chaperone J-domain"/>
    <property type="match status" value="1"/>
</dbReference>
<dbReference type="InterPro" id="IPR050817">
    <property type="entry name" value="DjlA_DnaK_co-chaperone"/>
</dbReference>
<dbReference type="RefSeq" id="WP_142904876.1">
    <property type="nucleotide sequence ID" value="NZ_ML660094.1"/>
</dbReference>
<dbReference type="PRINTS" id="PR00625">
    <property type="entry name" value="JDOMAIN"/>
</dbReference>
<dbReference type="Proteomes" id="UP000319732">
    <property type="component" value="Unassembled WGS sequence"/>
</dbReference>
<dbReference type="InterPro" id="IPR036869">
    <property type="entry name" value="J_dom_sf"/>
</dbReference>
<gene>
    <name evidence="7 10" type="primary">djlA</name>
    <name evidence="10" type="ORF">FKG94_13530</name>
</gene>
<dbReference type="EMBL" id="VHSG01000013">
    <property type="protein sequence ID" value="TQV78097.1"/>
    <property type="molecule type" value="Genomic_DNA"/>
</dbReference>
<evidence type="ECO:0000256" key="7">
    <source>
        <dbReference type="HAMAP-Rule" id="MF_01153"/>
    </source>
</evidence>
<dbReference type="Pfam" id="PF05099">
    <property type="entry name" value="TerB"/>
    <property type="match status" value="1"/>
</dbReference>
<feature type="transmembrane region" description="Helical" evidence="8">
    <location>
        <begin position="6"/>
        <end position="31"/>
    </location>
</feature>
<dbReference type="HAMAP" id="MF_01153">
    <property type="entry name" value="DjlA"/>
    <property type="match status" value="1"/>
</dbReference>
<dbReference type="OrthoDB" id="9782583at2"/>
<evidence type="ECO:0000256" key="1">
    <source>
        <dbReference type="ARBA" id="ARBA00022475"/>
    </source>
</evidence>
<dbReference type="Gene3D" id="1.10.3680.10">
    <property type="entry name" value="TerB-like"/>
    <property type="match status" value="1"/>
</dbReference>
<dbReference type="Pfam" id="PF00226">
    <property type="entry name" value="DnaJ"/>
    <property type="match status" value="1"/>
</dbReference>
<dbReference type="CDD" id="cd06257">
    <property type="entry name" value="DnaJ"/>
    <property type="match status" value="1"/>
</dbReference>
<comment type="subunit">
    <text evidence="7">Homodimer.</text>
</comment>
<sequence length="265" mass="28831">MWFGKIIGGILGFMVGGWIGGLLGVLVGNFFDKGLARSLVGASPAELAQVQTVFFKTVFSVMGHLAKSDGRVSEAEIGQTEQLMTHMGLTAEHRREAIALFKAGAEAEFDLQATLEEFQRHCQRFAGLKRMLIIYLVGVALADGILHPQEEQLLHRVAEAVGFSPAAFRQLLEMIKAQDQFAGGPAAPPSGQALALAYQALGVGAEVNDRELKRAYRRLMSEYHPDKLIGQGMPEDMVKVATERSQEVQAAYDLIRKHRQAAAAA</sequence>
<comment type="caution">
    <text evidence="10">The sequence shown here is derived from an EMBL/GenBank/DDBJ whole genome shotgun (WGS) entry which is preliminary data.</text>
</comment>
<keyword evidence="2 7" id="KW-0997">Cell inner membrane</keyword>
<accession>A0A545TLJ7</accession>
<evidence type="ECO:0000256" key="2">
    <source>
        <dbReference type="ARBA" id="ARBA00022519"/>
    </source>
</evidence>
<evidence type="ECO:0000256" key="5">
    <source>
        <dbReference type="ARBA" id="ARBA00023136"/>
    </source>
</evidence>
<dbReference type="PROSITE" id="PS50076">
    <property type="entry name" value="DNAJ_2"/>
    <property type="match status" value="1"/>
</dbReference>
<evidence type="ECO:0000256" key="3">
    <source>
        <dbReference type="ARBA" id="ARBA00022692"/>
    </source>
</evidence>
<dbReference type="Gene3D" id="1.10.287.110">
    <property type="entry name" value="DnaJ domain"/>
    <property type="match status" value="1"/>
</dbReference>
<feature type="topological domain" description="Cytoplasmic" evidence="7">
    <location>
        <begin position="30"/>
        <end position="265"/>
    </location>
</feature>